<proteinExistence type="predicted"/>
<gene>
    <name evidence="1" type="ORF">BJ138DRAFT_1105688</name>
</gene>
<evidence type="ECO:0000313" key="1">
    <source>
        <dbReference type="EMBL" id="KAH7905799.1"/>
    </source>
</evidence>
<dbReference type="Proteomes" id="UP000790377">
    <property type="component" value="Unassembled WGS sequence"/>
</dbReference>
<name>A0ACB7ZXC6_9AGAM</name>
<comment type="caution">
    <text evidence="1">The sequence shown here is derived from an EMBL/GenBank/DDBJ whole genome shotgun (WGS) entry which is preliminary data.</text>
</comment>
<dbReference type="EMBL" id="MU268121">
    <property type="protein sequence ID" value="KAH7905799.1"/>
    <property type="molecule type" value="Genomic_DNA"/>
</dbReference>
<keyword evidence="2" id="KW-1185">Reference proteome</keyword>
<sequence>MHLLIFYIFIHPELIDFYHWHSQLPAGSQPSNQTPATDRLPNDFFDSSPDLPAYARNQISIIPIAAVPLRPSVPKPKTGSKIPPASTPSPSNLFGRVGSRFRRVKHAPEAIEVQPPPPKLPKYSPVGKVALGQADKSAQDIMIMGHGRFDLSVAESGTGSEKDSM</sequence>
<reference evidence="1" key="1">
    <citation type="journal article" date="2021" name="New Phytol.">
        <title>Evolutionary innovations through gain and loss of genes in the ectomycorrhizal Boletales.</title>
        <authorList>
            <person name="Wu G."/>
            <person name="Miyauchi S."/>
            <person name="Morin E."/>
            <person name="Kuo A."/>
            <person name="Drula E."/>
            <person name="Varga T."/>
            <person name="Kohler A."/>
            <person name="Feng B."/>
            <person name="Cao Y."/>
            <person name="Lipzen A."/>
            <person name="Daum C."/>
            <person name="Hundley H."/>
            <person name="Pangilinan J."/>
            <person name="Johnson J."/>
            <person name="Barry K."/>
            <person name="LaButti K."/>
            <person name="Ng V."/>
            <person name="Ahrendt S."/>
            <person name="Min B."/>
            <person name="Choi I.G."/>
            <person name="Park H."/>
            <person name="Plett J.M."/>
            <person name="Magnuson J."/>
            <person name="Spatafora J.W."/>
            <person name="Nagy L.G."/>
            <person name="Henrissat B."/>
            <person name="Grigoriev I.V."/>
            <person name="Yang Z.L."/>
            <person name="Xu J."/>
            <person name="Martin F.M."/>
        </authorList>
    </citation>
    <scope>NUCLEOTIDE SEQUENCE</scope>
    <source>
        <strain evidence="1">ATCC 28755</strain>
    </source>
</reference>
<accession>A0ACB7ZXC6</accession>
<organism evidence="1 2">
    <name type="scientific">Hygrophoropsis aurantiaca</name>
    <dbReference type="NCBI Taxonomy" id="72124"/>
    <lineage>
        <taxon>Eukaryota</taxon>
        <taxon>Fungi</taxon>
        <taxon>Dikarya</taxon>
        <taxon>Basidiomycota</taxon>
        <taxon>Agaricomycotina</taxon>
        <taxon>Agaricomycetes</taxon>
        <taxon>Agaricomycetidae</taxon>
        <taxon>Boletales</taxon>
        <taxon>Coniophorineae</taxon>
        <taxon>Hygrophoropsidaceae</taxon>
        <taxon>Hygrophoropsis</taxon>
    </lineage>
</organism>
<protein>
    <submittedName>
        <fullName evidence="1">Uncharacterized protein</fullName>
    </submittedName>
</protein>
<evidence type="ECO:0000313" key="2">
    <source>
        <dbReference type="Proteomes" id="UP000790377"/>
    </source>
</evidence>